<dbReference type="Proteomes" id="UP001254165">
    <property type="component" value="Unassembled WGS sequence"/>
</dbReference>
<proteinExistence type="predicted"/>
<protein>
    <submittedName>
        <fullName evidence="1">Uncharacterized protein</fullName>
    </submittedName>
</protein>
<dbReference type="EMBL" id="JAUHMF010000001">
    <property type="protein sequence ID" value="MDT8897847.1"/>
    <property type="molecule type" value="Genomic_DNA"/>
</dbReference>
<reference evidence="1 2" key="1">
    <citation type="submission" date="2023-07" db="EMBL/GenBank/DDBJ databases">
        <title>Novel species of Thermanaerothrix with wide hydrolytic capabilities.</title>
        <authorList>
            <person name="Zayulina K.S."/>
            <person name="Podosokorskaya O.A."/>
            <person name="Elcheninov A.G."/>
        </authorList>
    </citation>
    <scope>NUCLEOTIDE SEQUENCE [LARGE SCALE GENOMIC DNA]</scope>
    <source>
        <strain evidence="1 2">4228-RoL</strain>
    </source>
</reference>
<organism evidence="1 2">
    <name type="scientific">Thermanaerothrix solaris</name>
    <dbReference type="NCBI Taxonomy" id="3058434"/>
    <lineage>
        <taxon>Bacteria</taxon>
        <taxon>Bacillati</taxon>
        <taxon>Chloroflexota</taxon>
        <taxon>Anaerolineae</taxon>
        <taxon>Anaerolineales</taxon>
        <taxon>Anaerolineaceae</taxon>
        <taxon>Thermanaerothrix</taxon>
    </lineage>
</organism>
<name>A0ABU3NLY9_9CHLR</name>
<gene>
    <name evidence="1" type="ORF">QYE77_06165</name>
</gene>
<keyword evidence="2" id="KW-1185">Reference proteome</keyword>
<dbReference type="RefSeq" id="WP_315624500.1">
    <property type="nucleotide sequence ID" value="NZ_JAUHMF010000001.1"/>
</dbReference>
<comment type="caution">
    <text evidence="1">The sequence shown here is derived from an EMBL/GenBank/DDBJ whole genome shotgun (WGS) entry which is preliminary data.</text>
</comment>
<accession>A0ABU3NLY9</accession>
<evidence type="ECO:0000313" key="1">
    <source>
        <dbReference type="EMBL" id="MDT8897847.1"/>
    </source>
</evidence>
<sequence length="78" mass="9285">MAYRRVEVILRTQGERQLPWMVVQQGQVYPITEWGRAWVDWDGEHYLIHLGGRACELWHNTAEAAWYLRHLTEPIQPA</sequence>
<evidence type="ECO:0000313" key="2">
    <source>
        <dbReference type="Proteomes" id="UP001254165"/>
    </source>
</evidence>